<evidence type="ECO:0000313" key="1">
    <source>
        <dbReference type="EMBL" id="RVW73536.1"/>
    </source>
</evidence>
<reference evidence="1 2" key="1">
    <citation type="journal article" date="2018" name="PLoS Genet.">
        <title>Population sequencing reveals clonal diversity and ancestral inbreeding in the grapevine cultivar Chardonnay.</title>
        <authorList>
            <person name="Roach M.J."/>
            <person name="Johnson D.L."/>
            <person name="Bohlmann J."/>
            <person name="van Vuuren H.J."/>
            <person name="Jones S.J."/>
            <person name="Pretorius I.S."/>
            <person name="Schmidt S.A."/>
            <person name="Borneman A.R."/>
        </authorList>
    </citation>
    <scope>NUCLEOTIDE SEQUENCE [LARGE SCALE GENOMIC DNA]</scope>
    <source>
        <strain evidence="2">cv. Chardonnay</strain>
        <tissue evidence="1">Leaf</tissue>
    </source>
</reference>
<accession>A0A438GMU4</accession>
<sequence>MEEAKTMKTPMSSSIKLDMDEKGFSFWECFFSALRASGLVQLHFREPRASGTSRAQGKCPAKPSQLEQTEARRKMRLFIPGRPIAWRTRIIHSFGSLRQVKQRREAKRSKVKQSEKNQRTAAAVFFHTFGALSEVHFLHTIYHFKALEVKNPTLQTVHDLELK</sequence>
<dbReference type="EMBL" id="QGNW01000389">
    <property type="protein sequence ID" value="RVW73536.1"/>
    <property type="molecule type" value="Genomic_DNA"/>
</dbReference>
<dbReference type="Proteomes" id="UP000288805">
    <property type="component" value="Unassembled WGS sequence"/>
</dbReference>
<organism evidence="1 2">
    <name type="scientific">Vitis vinifera</name>
    <name type="common">Grape</name>
    <dbReference type="NCBI Taxonomy" id="29760"/>
    <lineage>
        <taxon>Eukaryota</taxon>
        <taxon>Viridiplantae</taxon>
        <taxon>Streptophyta</taxon>
        <taxon>Embryophyta</taxon>
        <taxon>Tracheophyta</taxon>
        <taxon>Spermatophyta</taxon>
        <taxon>Magnoliopsida</taxon>
        <taxon>eudicotyledons</taxon>
        <taxon>Gunneridae</taxon>
        <taxon>Pentapetalae</taxon>
        <taxon>rosids</taxon>
        <taxon>Vitales</taxon>
        <taxon>Vitaceae</taxon>
        <taxon>Viteae</taxon>
        <taxon>Vitis</taxon>
    </lineage>
</organism>
<evidence type="ECO:0000313" key="2">
    <source>
        <dbReference type="Proteomes" id="UP000288805"/>
    </source>
</evidence>
<comment type="caution">
    <text evidence="1">The sequence shown here is derived from an EMBL/GenBank/DDBJ whole genome shotgun (WGS) entry which is preliminary data.</text>
</comment>
<protein>
    <submittedName>
        <fullName evidence="1">Uncharacterized protein</fullName>
    </submittedName>
</protein>
<dbReference type="AlphaFoldDB" id="A0A438GMU4"/>
<gene>
    <name evidence="1" type="ORF">CK203_062084</name>
</gene>
<proteinExistence type="predicted"/>
<name>A0A438GMU4_VITVI</name>